<dbReference type="InterPro" id="IPR008333">
    <property type="entry name" value="Cbr1-like_FAD-bd_dom"/>
</dbReference>
<dbReference type="InterPro" id="IPR036400">
    <property type="entry name" value="Cyt_B5-like_heme/steroid_sf"/>
</dbReference>
<keyword evidence="7" id="KW-1133">Transmembrane helix</keyword>
<dbReference type="SUPFAM" id="SSF55856">
    <property type="entry name" value="Cytochrome b5-like heme/steroid binding domain"/>
    <property type="match status" value="1"/>
</dbReference>
<evidence type="ECO:0000313" key="11">
    <source>
        <dbReference type="EMBL" id="RKO88613.1"/>
    </source>
</evidence>
<organism evidence="11 12">
    <name type="scientific">Blyttiomyces helicus</name>
    <dbReference type="NCBI Taxonomy" id="388810"/>
    <lineage>
        <taxon>Eukaryota</taxon>
        <taxon>Fungi</taxon>
        <taxon>Fungi incertae sedis</taxon>
        <taxon>Chytridiomycota</taxon>
        <taxon>Chytridiomycota incertae sedis</taxon>
        <taxon>Chytridiomycetes</taxon>
        <taxon>Chytridiomycetes incertae sedis</taxon>
        <taxon>Blyttiomyces</taxon>
    </lineage>
</organism>
<evidence type="ECO:0000256" key="1">
    <source>
        <dbReference type="ARBA" id="ARBA00001974"/>
    </source>
</evidence>
<dbReference type="InterPro" id="IPR001199">
    <property type="entry name" value="Cyt_B5-like_heme/steroid-bd"/>
</dbReference>
<dbReference type="GO" id="GO:0016020">
    <property type="term" value="C:membrane"/>
    <property type="evidence" value="ECO:0007669"/>
    <property type="project" value="UniProtKB-SubCell"/>
</dbReference>
<feature type="transmembrane region" description="Helical" evidence="7">
    <location>
        <begin position="352"/>
        <end position="374"/>
    </location>
</feature>
<dbReference type="SUPFAM" id="SSF50044">
    <property type="entry name" value="SH3-domain"/>
    <property type="match status" value="1"/>
</dbReference>
<evidence type="ECO:0000259" key="9">
    <source>
        <dbReference type="PROSITE" id="PS50836"/>
    </source>
</evidence>
<accession>A0A4P9WAR4</accession>
<dbReference type="GO" id="GO:0016491">
    <property type="term" value="F:oxidoreductase activity"/>
    <property type="evidence" value="ECO:0007669"/>
    <property type="project" value="InterPro"/>
</dbReference>
<dbReference type="Gene3D" id="3.10.120.10">
    <property type="entry name" value="Cytochrome b5-like heme/steroid binding domain"/>
    <property type="match status" value="1"/>
</dbReference>
<keyword evidence="3" id="KW-0813">Transport</keyword>
<dbReference type="Gene3D" id="3.40.50.80">
    <property type="entry name" value="Nucleotide-binding domain of ferredoxin-NADP reductase (FNR) module"/>
    <property type="match status" value="1"/>
</dbReference>
<dbReference type="PROSITE" id="PS50836">
    <property type="entry name" value="DOMON"/>
    <property type="match status" value="1"/>
</dbReference>
<keyword evidence="6 7" id="KW-0472">Membrane</keyword>
<dbReference type="PANTHER" id="PTHR23130:SF171">
    <property type="entry name" value="OS01G0895300 PROTEIN"/>
    <property type="match status" value="1"/>
</dbReference>
<evidence type="ECO:0000256" key="2">
    <source>
        <dbReference type="ARBA" id="ARBA00004370"/>
    </source>
</evidence>
<dbReference type="PROSITE" id="PS51384">
    <property type="entry name" value="FAD_FR"/>
    <property type="match status" value="1"/>
</dbReference>
<feature type="domain" description="FAD-binding FR-type" evidence="10">
    <location>
        <begin position="599"/>
        <end position="712"/>
    </location>
</feature>
<keyword evidence="5" id="KW-0560">Oxidoreductase</keyword>
<feature type="transmembrane region" description="Helical" evidence="7">
    <location>
        <begin position="273"/>
        <end position="298"/>
    </location>
</feature>
<feature type="transmembrane region" description="Helical" evidence="7">
    <location>
        <begin position="319"/>
        <end position="340"/>
    </location>
</feature>
<dbReference type="PROSITE" id="PS50255">
    <property type="entry name" value="CYTOCHROME_B5_2"/>
    <property type="match status" value="1"/>
</dbReference>
<feature type="non-terminal residue" evidence="11">
    <location>
        <position position="1"/>
    </location>
</feature>
<dbReference type="InterPro" id="IPR017927">
    <property type="entry name" value="FAD-bd_FR_type"/>
</dbReference>
<evidence type="ECO:0000259" key="10">
    <source>
        <dbReference type="PROSITE" id="PS51384"/>
    </source>
</evidence>
<dbReference type="InterPro" id="IPR017938">
    <property type="entry name" value="Riboflavin_synthase-like_b-brl"/>
</dbReference>
<comment type="cofactor">
    <cofactor evidence="1">
        <name>FAD</name>
        <dbReference type="ChEBI" id="CHEBI:57692"/>
    </cofactor>
</comment>
<keyword evidence="12" id="KW-1185">Reference proteome</keyword>
<dbReference type="SUPFAM" id="SSF52343">
    <property type="entry name" value="Ferredoxin reductase-like, C-terminal NADP-linked domain"/>
    <property type="match status" value="1"/>
</dbReference>
<evidence type="ECO:0008006" key="13">
    <source>
        <dbReference type="Google" id="ProtNLM"/>
    </source>
</evidence>
<dbReference type="SUPFAM" id="SSF63380">
    <property type="entry name" value="Riboflavin synthase domain-like"/>
    <property type="match status" value="1"/>
</dbReference>
<dbReference type="InterPro" id="IPR039261">
    <property type="entry name" value="FNR_nucleotide-bd"/>
</dbReference>
<evidence type="ECO:0000313" key="12">
    <source>
        <dbReference type="Proteomes" id="UP000269721"/>
    </source>
</evidence>
<gene>
    <name evidence="11" type="ORF">BDK51DRAFT_17643</name>
</gene>
<dbReference type="SMART" id="SM00664">
    <property type="entry name" value="DoH"/>
    <property type="match status" value="1"/>
</dbReference>
<keyword evidence="4" id="KW-0732">Signal</keyword>
<evidence type="ECO:0000259" key="8">
    <source>
        <dbReference type="PROSITE" id="PS50255"/>
    </source>
</evidence>
<dbReference type="OrthoDB" id="823504at2759"/>
<keyword evidence="7" id="KW-0812">Transmembrane</keyword>
<comment type="subcellular location">
    <subcellularLocation>
        <location evidence="2">Membrane</location>
    </subcellularLocation>
</comment>
<sequence length="952" mass="104678">PFLAKFAQVENGFETVGSSYSLYWNIDSPGMLNESIHGCLVFDGNAYRATGLVAPSWKADHMWIGFGIGPSMLTADFILAHVTPGNPPSILALEARPAEQYSPPVNSSSPMDIFSGHNQTFANNSVFVEFRRRTRPRDGIHRDIDITTNISCIWAFNPNPDPRGANGWKFHHDVNRGAYIINWLTGNDAVSDGVSIYAKRIHGAGMASAWLLAFPFAIYYGRYLRSRPGWMWVHIIVQCFGLSIVIFFASYVINSLQSNWGTNTWQDLPTRAHPLTGLILFPLTMVQGFFGLFNRLGMSVESFNVDRSRFNLVRFVHNWLGRLLVVAGFVQTAMGVQTLFPWEEAQFRGLPVWIVWVVLVAGWIVLFAITEVVYQRRAVNADSKLIRVEGKTRVQPPRGKTGDGPEMLPLMELAAASSSNVSGELPSYTWEEIDASVQSGHLLVVADGRFVYGIDEWITSHPGGQIILHSVAGTDVTSDYFHEAGFDAAAFVPKAPSLEKQRNVNRHLPDVAPPAYFVPVAARPLPESFSAVANTAALAKLSPTEWKNVVRARRVHVHTKLAIQKLSTLLVGELAIGQRSNRGNTSTKSLLPPNSFEPTEYRRFAIVSSQLQTTSGGTLNPVYRLKFCTLYPHDTRLGEPIVFLPGHCVEIQARVNGRYVSRYYTPIGGGPVGFEIFVKVTPNGVFSPFLAKQKPGDRQFKVRGPFGTPIVDPERPLTVGANDWCLDRLLLITAGSGLAPALQLIEYLFLPTYVPLAARATYVAQNPDELTVSDGDWVMTRSHTYDGWAEGINLTTTLEGVFPLPVTIPHCGSNVRVALLSTVRSPYDSFGTDILAGALNAYPQNIAITHRLSRGLGLASAINPTADADLAAELCPGTFAPGRINDADVADAVNAVGWLFPSDEHPEAADVRRRQRAFVCGPRAFEGFVYETLCDAGLAHDDVSLLPDDRYL</sequence>
<dbReference type="AlphaFoldDB" id="A0A4P9WAR4"/>
<dbReference type="Pfam" id="PF00173">
    <property type="entry name" value="Cyt-b5"/>
    <property type="match status" value="1"/>
</dbReference>
<dbReference type="InterPro" id="IPR005018">
    <property type="entry name" value="DOMON_domain"/>
</dbReference>
<feature type="domain" description="Cytochrome b5 heme-binding" evidence="8">
    <location>
        <begin position="425"/>
        <end position="480"/>
    </location>
</feature>
<dbReference type="Gene3D" id="2.30.30.40">
    <property type="entry name" value="SH3 Domains"/>
    <property type="match status" value="1"/>
</dbReference>
<evidence type="ECO:0000256" key="7">
    <source>
        <dbReference type="SAM" id="Phobius"/>
    </source>
</evidence>
<name>A0A4P9WAR4_9FUNG</name>
<feature type="transmembrane region" description="Helical" evidence="7">
    <location>
        <begin position="201"/>
        <end position="220"/>
    </location>
</feature>
<dbReference type="CDD" id="cd08760">
    <property type="entry name" value="Cyt_b561_FRRS1_like"/>
    <property type="match status" value="1"/>
</dbReference>
<evidence type="ECO:0000256" key="4">
    <source>
        <dbReference type="ARBA" id="ARBA00022729"/>
    </source>
</evidence>
<dbReference type="InterPro" id="IPR036028">
    <property type="entry name" value="SH3-like_dom_sf"/>
</dbReference>
<dbReference type="Gene3D" id="2.40.30.10">
    <property type="entry name" value="Translation factors"/>
    <property type="match status" value="1"/>
</dbReference>
<feature type="transmembrane region" description="Helical" evidence="7">
    <location>
        <begin position="232"/>
        <end position="253"/>
    </location>
</feature>
<reference evidence="12" key="1">
    <citation type="journal article" date="2018" name="Nat. Microbiol.">
        <title>Leveraging single-cell genomics to expand the fungal tree of life.</title>
        <authorList>
            <person name="Ahrendt S.R."/>
            <person name="Quandt C.A."/>
            <person name="Ciobanu D."/>
            <person name="Clum A."/>
            <person name="Salamov A."/>
            <person name="Andreopoulos B."/>
            <person name="Cheng J.F."/>
            <person name="Woyke T."/>
            <person name="Pelin A."/>
            <person name="Henrissat B."/>
            <person name="Reynolds N.K."/>
            <person name="Benny G.L."/>
            <person name="Smith M.E."/>
            <person name="James T.Y."/>
            <person name="Grigoriev I.V."/>
        </authorList>
    </citation>
    <scope>NUCLEOTIDE SEQUENCE [LARGE SCALE GENOMIC DNA]</scope>
</reference>
<dbReference type="Pfam" id="PF00970">
    <property type="entry name" value="FAD_binding_6"/>
    <property type="match status" value="1"/>
</dbReference>
<dbReference type="EMBL" id="KZ996600">
    <property type="protein sequence ID" value="RKO88613.1"/>
    <property type="molecule type" value="Genomic_DNA"/>
</dbReference>
<proteinExistence type="predicted"/>
<protein>
    <recommendedName>
        <fullName evidence="13">Cytochrome b5 heme-binding domain-containing protein</fullName>
    </recommendedName>
</protein>
<dbReference type="Gene3D" id="1.20.120.1770">
    <property type="match status" value="1"/>
</dbReference>
<dbReference type="Proteomes" id="UP000269721">
    <property type="component" value="Unassembled WGS sequence"/>
</dbReference>
<evidence type="ECO:0000256" key="5">
    <source>
        <dbReference type="ARBA" id="ARBA00023002"/>
    </source>
</evidence>
<evidence type="ECO:0000256" key="6">
    <source>
        <dbReference type="ARBA" id="ARBA00023136"/>
    </source>
</evidence>
<evidence type="ECO:0000256" key="3">
    <source>
        <dbReference type="ARBA" id="ARBA00022448"/>
    </source>
</evidence>
<dbReference type="PANTHER" id="PTHR23130">
    <property type="entry name" value="CYTOCHROME B561 AND DOMON DOMAIN-CONTAINING PROTEIN"/>
    <property type="match status" value="1"/>
</dbReference>
<feature type="domain" description="DOMON" evidence="9">
    <location>
        <begin position="18"/>
        <end position="157"/>
    </location>
</feature>